<organism evidence="1">
    <name type="scientific">gut metagenome</name>
    <dbReference type="NCBI Taxonomy" id="749906"/>
    <lineage>
        <taxon>unclassified sequences</taxon>
        <taxon>metagenomes</taxon>
        <taxon>organismal metagenomes</taxon>
    </lineage>
</organism>
<reference evidence="1" key="1">
    <citation type="journal article" date="2012" name="PLoS ONE">
        <title>Gene sets for utilization of primary and secondary nutrition supplies in the distal gut of endangered iberian lynx.</title>
        <authorList>
            <person name="Alcaide M."/>
            <person name="Messina E."/>
            <person name="Richter M."/>
            <person name="Bargiela R."/>
            <person name="Peplies J."/>
            <person name="Huws S.A."/>
            <person name="Newbold C.J."/>
            <person name="Golyshin P.N."/>
            <person name="Simon M.A."/>
            <person name="Lopez G."/>
            <person name="Yakimov M.M."/>
            <person name="Ferrer M."/>
        </authorList>
    </citation>
    <scope>NUCLEOTIDE SEQUENCE</scope>
</reference>
<name>J9GT80_9ZZZZ</name>
<comment type="caution">
    <text evidence="1">The sequence shown here is derived from an EMBL/GenBank/DDBJ whole genome shotgun (WGS) entry which is preliminary data.</text>
</comment>
<proteinExistence type="predicted"/>
<dbReference type="AlphaFoldDB" id="J9GT80"/>
<gene>
    <name evidence="1" type="ORF">EVA_08384</name>
</gene>
<protein>
    <submittedName>
        <fullName evidence="1">Uncharacterized protein</fullName>
    </submittedName>
</protein>
<evidence type="ECO:0000313" key="1">
    <source>
        <dbReference type="EMBL" id="EJX03510.1"/>
    </source>
</evidence>
<accession>J9GT80</accession>
<dbReference type="EMBL" id="AMCI01002133">
    <property type="protein sequence ID" value="EJX03510.1"/>
    <property type="molecule type" value="Genomic_DNA"/>
</dbReference>
<sequence>MLPAWMWACLTARWATAKWATPTSVQAVLFIRNSPASPRLLRTANWAK</sequence>